<evidence type="ECO:0000313" key="16">
    <source>
        <dbReference type="Proteomes" id="UP001596422"/>
    </source>
</evidence>
<comment type="function">
    <text evidence="13">Plays a critical role in the incorporation of lipoproteins in the outer membrane after they are released by the LolA protein.</text>
</comment>
<evidence type="ECO:0000256" key="8">
    <source>
        <dbReference type="ARBA" id="ARBA00023136"/>
    </source>
</evidence>
<keyword evidence="12 13" id="KW-0449">Lipoprotein</keyword>
<evidence type="ECO:0000256" key="6">
    <source>
        <dbReference type="ARBA" id="ARBA00022729"/>
    </source>
</evidence>
<dbReference type="HAMAP" id="MF_00233">
    <property type="entry name" value="LolB"/>
    <property type="match status" value="1"/>
</dbReference>
<evidence type="ECO:0000256" key="13">
    <source>
        <dbReference type="HAMAP-Rule" id="MF_00233"/>
    </source>
</evidence>
<sequence>MRLGCTLMLALILAGCSTFKPQTPMPGSGSWEDYQRRALALETWALDGKIGIRTGQDSHSARLQWQQRPGDYRILISGPLGQGGALIEGSDQGVIIDVAGEGRYRASSPEGLLQELLGWSFPVQQATYWVRGLPAPGLPYSPGFRENRLETLEQGGWLIHYSGYSQQGDPGLPERIRLRRADLTITVIIKDWELSSATESQSKPL</sequence>
<keyword evidence="10 13" id="KW-0143">Chaperone</keyword>
<dbReference type="Proteomes" id="UP001596422">
    <property type="component" value="Unassembled WGS sequence"/>
</dbReference>
<keyword evidence="6 13" id="KW-0732">Signal</keyword>
<evidence type="ECO:0000256" key="11">
    <source>
        <dbReference type="ARBA" id="ARBA00023237"/>
    </source>
</evidence>
<dbReference type="InterPro" id="IPR029046">
    <property type="entry name" value="LolA/LolB/LppX"/>
</dbReference>
<organism evidence="15 16">
    <name type="scientific">Marinobacterium aestuariivivens</name>
    <dbReference type="NCBI Taxonomy" id="1698799"/>
    <lineage>
        <taxon>Bacteria</taxon>
        <taxon>Pseudomonadati</taxon>
        <taxon>Pseudomonadota</taxon>
        <taxon>Gammaproteobacteria</taxon>
        <taxon>Oceanospirillales</taxon>
        <taxon>Oceanospirillaceae</taxon>
        <taxon>Marinobacterium</taxon>
    </lineage>
</organism>
<evidence type="ECO:0000256" key="7">
    <source>
        <dbReference type="ARBA" id="ARBA00022927"/>
    </source>
</evidence>
<keyword evidence="7 13" id="KW-0653">Protein transport</keyword>
<protein>
    <recommendedName>
        <fullName evidence="4 13">Outer-membrane lipoprotein LolB</fullName>
    </recommendedName>
</protein>
<dbReference type="PROSITE" id="PS51257">
    <property type="entry name" value="PROKAR_LIPOPROTEIN"/>
    <property type="match status" value="1"/>
</dbReference>
<evidence type="ECO:0000256" key="4">
    <source>
        <dbReference type="ARBA" id="ARBA00016202"/>
    </source>
</evidence>
<dbReference type="CDD" id="cd16326">
    <property type="entry name" value="LolB"/>
    <property type="match status" value="1"/>
</dbReference>
<dbReference type="NCBIfam" id="TIGR00548">
    <property type="entry name" value="lolB"/>
    <property type="match status" value="1"/>
</dbReference>
<evidence type="ECO:0000256" key="2">
    <source>
        <dbReference type="ARBA" id="ARBA00009696"/>
    </source>
</evidence>
<proteinExistence type="inferred from homology"/>
<evidence type="ECO:0000256" key="3">
    <source>
        <dbReference type="ARBA" id="ARBA00011245"/>
    </source>
</evidence>
<feature type="chain" id="PRO_5045457452" description="Outer-membrane lipoprotein LolB" evidence="14">
    <location>
        <begin position="21"/>
        <end position="205"/>
    </location>
</feature>
<feature type="signal peptide" evidence="14">
    <location>
        <begin position="1"/>
        <end position="20"/>
    </location>
</feature>
<keyword evidence="5 13" id="KW-0813">Transport</keyword>
<name>A0ABW2A1E0_9GAMM</name>
<dbReference type="Pfam" id="PF03550">
    <property type="entry name" value="LolB"/>
    <property type="match status" value="1"/>
</dbReference>
<keyword evidence="8 13" id="KW-0472">Membrane</keyword>
<comment type="similarity">
    <text evidence="2 13">Belongs to the LolB family.</text>
</comment>
<evidence type="ECO:0000313" key="15">
    <source>
        <dbReference type="EMBL" id="MFC6671315.1"/>
    </source>
</evidence>
<dbReference type="EMBL" id="JBHSWE010000001">
    <property type="protein sequence ID" value="MFC6671315.1"/>
    <property type="molecule type" value="Genomic_DNA"/>
</dbReference>
<dbReference type="InterPro" id="IPR004565">
    <property type="entry name" value="OM_lipoprot_LolB"/>
</dbReference>
<evidence type="ECO:0000256" key="10">
    <source>
        <dbReference type="ARBA" id="ARBA00023186"/>
    </source>
</evidence>
<evidence type="ECO:0000256" key="9">
    <source>
        <dbReference type="ARBA" id="ARBA00023139"/>
    </source>
</evidence>
<keyword evidence="9 13" id="KW-0564">Palmitate</keyword>
<evidence type="ECO:0000256" key="1">
    <source>
        <dbReference type="ARBA" id="ARBA00004459"/>
    </source>
</evidence>
<dbReference type="SUPFAM" id="SSF89392">
    <property type="entry name" value="Prokaryotic lipoproteins and lipoprotein localization factors"/>
    <property type="match status" value="1"/>
</dbReference>
<dbReference type="Gene3D" id="2.50.20.10">
    <property type="entry name" value="Lipoprotein localisation LolA/LolB/LppX"/>
    <property type="match status" value="1"/>
</dbReference>
<accession>A0ABW2A1E0</accession>
<reference evidence="16" key="1">
    <citation type="journal article" date="2019" name="Int. J. Syst. Evol. Microbiol.">
        <title>The Global Catalogue of Microorganisms (GCM) 10K type strain sequencing project: providing services to taxonomists for standard genome sequencing and annotation.</title>
        <authorList>
            <consortium name="The Broad Institute Genomics Platform"/>
            <consortium name="The Broad Institute Genome Sequencing Center for Infectious Disease"/>
            <person name="Wu L."/>
            <person name="Ma J."/>
        </authorList>
    </citation>
    <scope>NUCLEOTIDE SEQUENCE [LARGE SCALE GENOMIC DNA]</scope>
    <source>
        <strain evidence="16">NBRC 111756</strain>
    </source>
</reference>
<keyword evidence="11 13" id="KW-0998">Cell outer membrane</keyword>
<keyword evidence="16" id="KW-1185">Reference proteome</keyword>
<evidence type="ECO:0000256" key="12">
    <source>
        <dbReference type="ARBA" id="ARBA00023288"/>
    </source>
</evidence>
<dbReference type="RefSeq" id="WP_379909826.1">
    <property type="nucleotide sequence ID" value="NZ_JBHSWE010000001.1"/>
</dbReference>
<comment type="subunit">
    <text evidence="3 13">Monomer.</text>
</comment>
<comment type="caution">
    <text evidence="15">The sequence shown here is derived from an EMBL/GenBank/DDBJ whole genome shotgun (WGS) entry which is preliminary data.</text>
</comment>
<evidence type="ECO:0000256" key="5">
    <source>
        <dbReference type="ARBA" id="ARBA00022448"/>
    </source>
</evidence>
<gene>
    <name evidence="13 15" type="primary">lolB</name>
    <name evidence="15" type="ORF">ACFQDL_15480</name>
</gene>
<comment type="subcellular location">
    <subcellularLocation>
        <location evidence="1 13">Cell outer membrane</location>
        <topology evidence="1 13">Lipid-anchor</topology>
    </subcellularLocation>
</comment>
<evidence type="ECO:0000256" key="14">
    <source>
        <dbReference type="SAM" id="SignalP"/>
    </source>
</evidence>